<comment type="function">
    <text evidence="9">Enables the bacterium to metabolize sucrose as a sole carbon source.</text>
</comment>
<organism evidence="12 13">
    <name type="scientific">Paenibacillus borealis</name>
    <dbReference type="NCBI Taxonomy" id="160799"/>
    <lineage>
        <taxon>Bacteria</taxon>
        <taxon>Bacillati</taxon>
        <taxon>Bacillota</taxon>
        <taxon>Bacilli</taxon>
        <taxon>Bacillales</taxon>
        <taxon>Paenibacillaceae</taxon>
        <taxon>Paenibacillus</taxon>
    </lineage>
</organism>
<feature type="domain" description="Glycosyl hydrolase family 32 C-terminal" evidence="11">
    <location>
        <begin position="352"/>
        <end position="485"/>
    </location>
</feature>
<dbReference type="Proteomes" id="UP000187412">
    <property type="component" value="Unassembled WGS sequence"/>
</dbReference>
<dbReference type="InterPro" id="IPR013189">
    <property type="entry name" value="Glyco_hydro_32_C"/>
</dbReference>
<dbReference type="CDD" id="cd18623">
    <property type="entry name" value="GH32_ScrB-like"/>
    <property type="match status" value="1"/>
</dbReference>
<keyword evidence="13" id="KW-1185">Reference proteome</keyword>
<evidence type="ECO:0000259" key="10">
    <source>
        <dbReference type="Pfam" id="PF00251"/>
    </source>
</evidence>
<evidence type="ECO:0000256" key="5">
    <source>
        <dbReference type="ARBA" id="ARBA00022801"/>
    </source>
</evidence>
<accession>A0ABX3H2M0</accession>
<comment type="pathway">
    <text evidence="1 9">Glycan biosynthesis; sucrose metabolism.</text>
</comment>
<evidence type="ECO:0000256" key="3">
    <source>
        <dbReference type="ARBA" id="ARBA00012758"/>
    </source>
</evidence>
<dbReference type="InterPro" id="IPR013320">
    <property type="entry name" value="ConA-like_dom_sf"/>
</dbReference>
<dbReference type="EMBL" id="MPTB01000045">
    <property type="protein sequence ID" value="OMD41570.1"/>
    <property type="molecule type" value="Genomic_DNA"/>
</dbReference>
<dbReference type="GO" id="GO:0016787">
    <property type="term" value="F:hydrolase activity"/>
    <property type="evidence" value="ECO:0007669"/>
    <property type="project" value="UniProtKB-KW"/>
</dbReference>
<dbReference type="RefSeq" id="WP_076113613.1">
    <property type="nucleotide sequence ID" value="NZ_MPTB01000045.1"/>
</dbReference>
<keyword evidence="6 8" id="KW-0326">Glycosidase</keyword>
<sequence length="497" mass="56978">MKMDRKQLYRLIEEAEPGEREALERLVARSPWRQQFHIQPEAGLLNDPNGFSYYGGEYHLFYQWFPLGTQHGMKYWYHTSSSDLVHWKNLGIGIAPGGQYDSHGVFSGSAIEKDGKLFLMYTGNTRTEDWIRLPYQCLAVMERDGTVIKLERPVIFDVPPGYTDHYRDPKVWKAAKGYYCVIGAQRTDHTGCVVLYSSPDLHNWRFEGELGTRLMEFGYMWECPDYFELDGAGVLLFSPQGLSHEGDKFPNIYQSGYLTGDPLHLPDRDFRHGEFRELDYGFDFYAPQTTQAPDGRRLLVGWMGLPEIDYPTDQHGWAHCLTLPRELTLENSRLIQRPARELVKHRGRMTEAHTVIHSGTAEMKELGGTVYELLAQIREDGAERFGIEFRVGPNERTVIYYDTAAGKVVLDRSESGQALALEFGMVRSCTTDLRDRMLTLQMFVDTSSVEVFVNDGETVFSARIFPEQVSTGIRLYAEGGSAEFRVVQWEIEYNGEE</sequence>
<dbReference type="SMART" id="SM00640">
    <property type="entry name" value="Glyco_32"/>
    <property type="match status" value="1"/>
</dbReference>
<evidence type="ECO:0000256" key="9">
    <source>
        <dbReference type="RuleBase" id="RU365015"/>
    </source>
</evidence>
<comment type="catalytic activity">
    <reaction evidence="8">
        <text>Hydrolysis of terminal non-reducing beta-D-fructofuranoside residues in beta-D-fructofuranosides.</text>
        <dbReference type="EC" id="3.2.1.26"/>
    </reaction>
</comment>
<dbReference type="Gene3D" id="2.60.120.560">
    <property type="entry name" value="Exo-inulinase, domain 1"/>
    <property type="match status" value="1"/>
</dbReference>
<keyword evidence="9" id="KW-0963">Cytoplasm</keyword>
<proteinExistence type="inferred from homology"/>
<comment type="similarity">
    <text evidence="2 8">Belongs to the glycosyl hydrolase 32 family.</text>
</comment>
<dbReference type="InterPro" id="IPR051214">
    <property type="entry name" value="GH32_Enzymes"/>
</dbReference>
<reference evidence="12 13" key="1">
    <citation type="submission" date="2016-10" db="EMBL/GenBank/DDBJ databases">
        <title>Paenibacillus species isolates.</title>
        <authorList>
            <person name="Beno S.M."/>
        </authorList>
    </citation>
    <scope>NUCLEOTIDE SEQUENCE [LARGE SCALE GENOMIC DNA]</scope>
    <source>
        <strain evidence="12 13">FSL H7-0744</strain>
    </source>
</reference>
<dbReference type="Gene3D" id="2.115.10.20">
    <property type="entry name" value="Glycosyl hydrolase domain, family 43"/>
    <property type="match status" value="1"/>
</dbReference>
<keyword evidence="9" id="KW-0119">Carbohydrate metabolism</keyword>
<protein>
    <recommendedName>
        <fullName evidence="4 8">Sucrose-6-phosphate hydrolase</fullName>
        <ecNumber evidence="3 8">3.2.1.26</ecNumber>
    </recommendedName>
    <alternativeName>
        <fullName evidence="7 9">Invertase</fullName>
    </alternativeName>
</protein>
<evidence type="ECO:0000256" key="6">
    <source>
        <dbReference type="ARBA" id="ARBA00023295"/>
    </source>
</evidence>
<dbReference type="Pfam" id="PF08244">
    <property type="entry name" value="Glyco_hydro_32C"/>
    <property type="match status" value="1"/>
</dbReference>
<comment type="caution">
    <text evidence="12">The sequence shown here is derived from an EMBL/GenBank/DDBJ whole genome shotgun (WGS) entry which is preliminary data.</text>
</comment>
<evidence type="ECO:0000256" key="1">
    <source>
        <dbReference type="ARBA" id="ARBA00004914"/>
    </source>
</evidence>
<dbReference type="InterPro" id="IPR018053">
    <property type="entry name" value="Glyco_hydro_32_AS"/>
</dbReference>
<dbReference type="PANTHER" id="PTHR43101:SF1">
    <property type="entry name" value="BETA-FRUCTOSIDASE"/>
    <property type="match status" value="1"/>
</dbReference>
<dbReference type="InterPro" id="IPR023296">
    <property type="entry name" value="Glyco_hydro_beta-prop_sf"/>
</dbReference>
<dbReference type="NCBIfam" id="TIGR01322">
    <property type="entry name" value="scrB_fam"/>
    <property type="match status" value="1"/>
</dbReference>
<dbReference type="SUPFAM" id="SSF49899">
    <property type="entry name" value="Concanavalin A-like lectins/glucanases"/>
    <property type="match status" value="1"/>
</dbReference>
<gene>
    <name evidence="12" type="ORF">BSK56_27190</name>
</gene>
<dbReference type="PROSITE" id="PS00609">
    <property type="entry name" value="GLYCOSYL_HYDROL_F32"/>
    <property type="match status" value="1"/>
</dbReference>
<evidence type="ECO:0000256" key="7">
    <source>
        <dbReference type="ARBA" id="ARBA00033367"/>
    </source>
</evidence>
<evidence type="ECO:0000256" key="4">
    <source>
        <dbReference type="ARBA" id="ARBA00019623"/>
    </source>
</evidence>
<dbReference type="InterPro" id="IPR013148">
    <property type="entry name" value="Glyco_hydro_32_N"/>
</dbReference>
<dbReference type="InterPro" id="IPR006232">
    <property type="entry name" value="Suc6P_hydrolase"/>
</dbReference>
<feature type="domain" description="Glycosyl hydrolase family 32 N-terminal" evidence="10">
    <location>
        <begin position="37"/>
        <end position="338"/>
    </location>
</feature>
<dbReference type="Pfam" id="PF00251">
    <property type="entry name" value="Glyco_hydro_32N"/>
    <property type="match status" value="1"/>
</dbReference>
<keyword evidence="5 8" id="KW-0378">Hydrolase</keyword>
<dbReference type="InterPro" id="IPR001362">
    <property type="entry name" value="Glyco_hydro_32"/>
</dbReference>
<comment type="subcellular location">
    <subcellularLocation>
        <location evidence="9">Cytoplasm</location>
    </subcellularLocation>
</comment>
<evidence type="ECO:0000313" key="13">
    <source>
        <dbReference type="Proteomes" id="UP000187412"/>
    </source>
</evidence>
<evidence type="ECO:0000313" key="12">
    <source>
        <dbReference type="EMBL" id="OMD41570.1"/>
    </source>
</evidence>
<name>A0ABX3H2M0_PAEBO</name>
<evidence type="ECO:0000259" key="11">
    <source>
        <dbReference type="Pfam" id="PF08244"/>
    </source>
</evidence>
<dbReference type="EC" id="3.2.1.26" evidence="3 8"/>
<dbReference type="PANTHER" id="PTHR43101">
    <property type="entry name" value="BETA-FRUCTOSIDASE"/>
    <property type="match status" value="1"/>
</dbReference>
<evidence type="ECO:0000256" key="8">
    <source>
        <dbReference type="RuleBase" id="RU362110"/>
    </source>
</evidence>
<dbReference type="SUPFAM" id="SSF75005">
    <property type="entry name" value="Arabinanase/levansucrase/invertase"/>
    <property type="match status" value="1"/>
</dbReference>
<evidence type="ECO:0000256" key="2">
    <source>
        <dbReference type="ARBA" id="ARBA00009902"/>
    </source>
</evidence>